<dbReference type="SUPFAM" id="SSF103473">
    <property type="entry name" value="MFS general substrate transporter"/>
    <property type="match status" value="1"/>
</dbReference>
<feature type="transmembrane region" description="Helical" evidence="8">
    <location>
        <begin position="548"/>
        <end position="569"/>
    </location>
</feature>
<dbReference type="GO" id="GO:0005886">
    <property type="term" value="C:plasma membrane"/>
    <property type="evidence" value="ECO:0007669"/>
    <property type="project" value="UniProtKB-ARBA"/>
</dbReference>
<feature type="region of interest" description="Disordered" evidence="7">
    <location>
        <begin position="598"/>
        <end position="628"/>
    </location>
</feature>
<feature type="transmembrane region" description="Helical" evidence="8">
    <location>
        <begin position="483"/>
        <end position="507"/>
    </location>
</feature>
<keyword evidence="3" id="KW-0813">Transport</keyword>
<dbReference type="InterPro" id="IPR036259">
    <property type="entry name" value="MFS_trans_sf"/>
</dbReference>
<evidence type="ECO:0000313" key="10">
    <source>
        <dbReference type="Proteomes" id="UP000256328"/>
    </source>
</evidence>
<keyword evidence="4 8" id="KW-0812">Transmembrane</keyword>
<dbReference type="Proteomes" id="UP000256328">
    <property type="component" value="Unassembled WGS sequence"/>
</dbReference>
<evidence type="ECO:0000256" key="2">
    <source>
        <dbReference type="ARBA" id="ARBA00005982"/>
    </source>
</evidence>
<dbReference type="OrthoDB" id="8904098at2759"/>
<dbReference type="GO" id="GO:0071916">
    <property type="term" value="F:dipeptide transmembrane transporter activity"/>
    <property type="evidence" value="ECO:0007669"/>
    <property type="project" value="UniProtKB-ARBA"/>
</dbReference>
<dbReference type="FunFam" id="1.20.1250.20:FF:000085">
    <property type="entry name" value="MFS peptide transporter Ptr2"/>
    <property type="match status" value="1"/>
</dbReference>
<evidence type="ECO:0000256" key="8">
    <source>
        <dbReference type="SAM" id="Phobius"/>
    </source>
</evidence>
<keyword evidence="5 8" id="KW-1133">Transmembrane helix</keyword>
<dbReference type="EMBL" id="PDLN01000008">
    <property type="protein sequence ID" value="RDW77945.1"/>
    <property type="molecule type" value="Genomic_DNA"/>
</dbReference>
<protein>
    <submittedName>
        <fullName evidence="9">Uncharacterized protein</fullName>
    </submittedName>
</protein>
<gene>
    <name evidence="9" type="ORF">BP5796_05797</name>
</gene>
<comment type="subcellular location">
    <subcellularLocation>
        <location evidence="1">Membrane</location>
        <topology evidence="1">Multi-pass membrane protein</topology>
    </subcellularLocation>
</comment>
<feature type="transmembrane region" description="Helical" evidence="8">
    <location>
        <begin position="396"/>
        <end position="416"/>
    </location>
</feature>
<comment type="similarity">
    <text evidence="2">Belongs to the major facilitator superfamily. Proton-dependent oligopeptide transporter (POT/PTR) (TC 2.A.17) family.</text>
</comment>
<dbReference type="Pfam" id="PF00854">
    <property type="entry name" value="PTR2"/>
    <property type="match status" value="1"/>
</dbReference>
<feature type="transmembrane region" description="Helical" evidence="8">
    <location>
        <begin position="437"/>
        <end position="455"/>
    </location>
</feature>
<feature type="transmembrane region" description="Helical" evidence="8">
    <location>
        <begin position="182"/>
        <end position="200"/>
    </location>
</feature>
<keyword evidence="10" id="KW-1185">Reference proteome</keyword>
<dbReference type="Gene3D" id="1.20.1250.20">
    <property type="entry name" value="MFS general substrate transporter like domains"/>
    <property type="match status" value="1"/>
</dbReference>
<evidence type="ECO:0000256" key="4">
    <source>
        <dbReference type="ARBA" id="ARBA00022692"/>
    </source>
</evidence>
<proteinExistence type="inferred from homology"/>
<feature type="transmembrane region" description="Helical" evidence="8">
    <location>
        <begin position="241"/>
        <end position="259"/>
    </location>
</feature>
<evidence type="ECO:0000256" key="5">
    <source>
        <dbReference type="ARBA" id="ARBA00022989"/>
    </source>
</evidence>
<feature type="compositionally biased region" description="Polar residues" evidence="7">
    <location>
        <begin position="609"/>
        <end position="618"/>
    </location>
</feature>
<feature type="transmembrane region" description="Helical" evidence="8">
    <location>
        <begin position="519"/>
        <end position="542"/>
    </location>
</feature>
<accession>A0A3D8RVB8</accession>
<evidence type="ECO:0000256" key="6">
    <source>
        <dbReference type="ARBA" id="ARBA00023136"/>
    </source>
</evidence>
<dbReference type="PANTHER" id="PTHR11654">
    <property type="entry name" value="OLIGOPEPTIDE TRANSPORTER-RELATED"/>
    <property type="match status" value="1"/>
</dbReference>
<sequence>MVVENTTADAQIILGDSAHLNIDREGSFIHPEHEATLPVTHGPNYPTEEERRTLRRVAGKLPVVAYAICIVEFAERASYYGCSPLFSNYVNRVLPVGGNGYGAPPRGTQQTAGALGMGTVVSSAVSQSFSMLAYTLPLLFGWLADTRTGRWRMICYGIAVIGCAHVIMVASGAKSLLANGHAKIPFFLSVYVLSIGSAMFKPNISPTLLDQMPHDELYVKTEKSGERVIVDPEHTTERVMLWFYLLINIGGFMGVPTAYTEKYIGWWLSFLLPLLLYLPLPAMLWWLKPKLILSPPGGSDLGNVFRILGICFKRGGFIRIFKGGFFEPAKPSNLAKSSNPIDVPWNDAFVDDVRRSFQATGIFCFFPIQSINDTGLGGAASALSTMLTTNGVPNDVIGNFNSLSIIAMAPVLNYGLYPFLRNRGIHYGPVARMTTGFIISTLGGIGYTVLNYYAYKIGPCGHYGSSATCVDASGVSLVSNISIWWMAIPYALGGISELFVNVPAYGIAYSRAPKNMRGLVSAINLFASAIAYAVGLACSSVIKDPFLTWDFGAPAIIGAISCAVFYWFFRDLDKEEYTLSQNDDRHIVETTGEKVISDSGSAAPEYTEKNNTVGVSTTEKTHDKEIGI</sequence>
<feature type="transmembrane region" description="Helical" evidence="8">
    <location>
        <begin position="266"/>
        <end position="287"/>
    </location>
</feature>
<name>A0A3D8RVB8_9HELO</name>
<evidence type="ECO:0000256" key="7">
    <source>
        <dbReference type="SAM" id="MobiDB-lite"/>
    </source>
</evidence>
<dbReference type="InterPro" id="IPR000109">
    <property type="entry name" value="POT_fam"/>
</dbReference>
<comment type="caution">
    <text evidence="9">The sequence shown here is derived from an EMBL/GenBank/DDBJ whole genome shotgun (WGS) entry which is preliminary data.</text>
</comment>
<evidence type="ECO:0000256" key="3">
    <source>
        <dbReference type="ARBA" id="ARBA00022448"/>
    </source>
</evidence>
<feature type="compositionally biased region" description="Basic and acidic residues" evidence="7">
    <location>
        <begin position="619"/>
        <end position="628"/>
    </location>
</feature>
<keyword evidence="6 8" id="KW-0472">Membrane</keyword>
<evidence type="ECO:0000313" key="9">
    <source>
        <dbReference type="EMBL" id="RDW77945.1"/>
    </source>
</evidence>
<feature type="transmembrane region" description="Helical" evidence="8">
    <location>
        <begin position="150"/>
        <end position="170"/>
    </location>
</feature>
<reference evidence="9 10" key="1">
    <citation type="journal article" date="2018" name="IMA Fungus">
        <title>IMA Genome-F 9: Draft genome sequence of Annulohypoxylon stygium, Aspergillus mulundensis, Berkeleyomyces basicola (syn. Thielaviopsis basicola), Ceratocystis smalleyi, two Cercospora beticola strains, Coleophoma cylindrospora, Fusarium fracticaudum, Phialophora cf. hyalina, and Morchella septimelata.</title>
        <authorList>
            <person name="Wingfield B.D."/>
            <person name="Bills G.F."/>
            <person name="Dong Y."/>
            <person name="Huang W."/>
            <person name="Nel W.J."/>
            <person name="Swalarsk-Parry B.S."/>
            <person name="Vaghefi N."/>
            <person name="Wilken P.M."/>
            <person name="An Z."/>
            <person name="de Beer Z.W."/>
            <person name="De Vos L."/>
            <person name="Chen L."/>
            <person name="Duong T.A."/>
            <person name="Gao Y."/>
            <person name="Hammerbacher A."/>
            <person name="Kikkert J.R."/>
            <person name="Li Y."/>
            <person name="Li H."/>
            <person name="Li K."/>
            <person name="Li Q."/>
            <person name="Liu X."/>
            <person name="Ma X."/>
            <person name="Naidoo K."/>
            <person name="Pethybridge S.J."/>
            <person name="Sun J."/>
            <person name="Steenkamp E.T."/>
            <person name="van der Nest M.A."/>
            <person name="van Wyk S."/>
            <person name="Wingfield M.J."/>
            <person name="Xiong C."/>
            <person name="Yue Q."/>
            <person name="Zhang X."/>
        </authorList>
    </citation>
    <scope>NUCLEOTIDE SEQUENCE [LARGE SCALE GENOMIC DNA]</scope>
    <source>
        <strain evidence="9 10">BP5796</strain>
    </source>
</reference>
<dbReference type="AlphaFoldDB" id="A0A3D8RVB8"/>
<feature type="transmembrane region" description="Helical" evidence="8">
    <location>
        <begin position="124"/>
        <end position="144"/>
    </location>
</feature>
<organism evidence="9 10">
    <name type="scientific">Coleophoma crateriformis</name>
    <dbReference type="NCBI Taxonomy" id="565419"/>
    <lineage>
        <taxon>Eukaryota</taxon>
        <taxon>Fungi</taxon>
        <taxon>Dikarya</taxon>
        <taxon>Ascomycota</taxon>
        <taxon>Pezizomycotina</taxon>
        <taxon>Leotiomycetes</taxon>
        <taxon>Helotiales</taxon>
        <taxon>Dermateaceae</taxon>
        <taxon>Coleophoma</taxon>
    </lineage>
</organism>
<evidence type="ECO:0000256" key="1">
    <source>
        <dbReference type="ARBA" id="ARBA00004141"/>
    </source>
</evidence>